<feature type="signal peptide" evidence="4">
    <location>
        <begin position="1"/>
        <end position="19"/>
    </location>
</feature>
<dbReference type="Pfam" id="PF00014">
    <property type="entry name" value="Kunitz_BPTI"/>
    <property type="match status" value="1"/>
</dbReference>
<dbReference type="Gene3D" id="4.10.410.10">
    <property type="entry name" value="Pancreatic trypsin inhibitor Kunitz domain"/>
    <property type="match status" value="1"/>
</dbReference>
<accession>A0A6P7H1U5</accession>
<name>A0A6P7H1U5_DIAVI</name>
<feature type="domain" description="BPTI/Kunitz inhibitor" evidence="5">
    <location>
        <begin position="58"/>
        <end position="112"/>
    </location>
</feature>
<evidence type="ECO:0000313" key="6">
    <source>
        <dbReference type="RefSeq" id="XP_028150045.1"/>
    </source>
</evidence>
<dbReference type="InterPro" id="IPR002223">
    <property type="entry name" value="Kunitz_BPTI"/>
</dbReference>
<evidence type="ECO:0000256" key="3">
    <source>
        <dbReference type="ARBA" id="ARBA00023157"/>
    </source>
</evidence>
<keyword evidence="2" id="KW-0722">Serine protease inhibitor</keyword>
<dbReference type="PROSITE" id="PS50279">
    <property type="entry name" value="BPTI_KUNITZ_2"/>
    <property type="match status" value="1"/>
</dbReference>
<protein>
    <submittedName>
        <fullName evidence="6">Uncharacterized protein LOC114343421 isoform X1</fullName>
    </submittedName>
</protein>
<sequence length="141" mass="16229">MKFGCSSIFLIAFTAFVYGQEQVEEQIIGRQEYAVEKIAQVWPWNDKVDDRPFRTRDCFRPVDGSPEPISCKAFLLAWRWDMKSKSCKPSAFGGCNKTKNLFFTKAECEAVAKPVCKKFSDILENINLIDVLDVLIYKLQE</sequence>
<keyword evidence="3" id="KW-1015">Disulfide bond</keyword>
<dbReference type="AlphaFoldDB" id="A0A6P7H1U5"/>
<dbReference type="PANTHER" id="PTHR10083:SF374">
    <property type="entry name" value="BPTI_KUNITZ INHIBITOR DOMAIN-CONTAINING PROTEIN"/>
    <property type="match status" value="1"/>
</dbReference>
<evidence type="ECO:0000259" key="5">
    <source>
        <dbReference type="PROSITE" id="PS50279"/>
    </source>
</evidence>
<dbReference type="GO" id="GO:0004867">
    <property type="term" value="F:serine-type endopeptidase inhibitor activity"/>
    <property type="evidence" value="ECO:0007669"/>
    <property type="project" value="UniProtKB-KW"/>
</dbReference>
<dbReference type="InterPro" id="IPR036880">
    <property type="entry name" value="Kunitz_BPTI_sf"/>
</dbReference>
<evidence type="ECO:0000256" key="2">
    <source>
        <dbReference type="ARBA" id="ARBA00022900"/>
    </source>
</evidence>
<evidence type="ECO:0000256" key="1">
    <source>
        <dbReference type="ARBA" id="ARBA00022690"/>
    </source>
</evidence>
<dbReference type="GO" id="GO:0005615">
    <property type="term" value="C:extracellular space"/>
    <property type="evidence" value="ECO:0007669"/>
    <property type="project" value="TreeGrafter"/>
</dbReference>
<dbReference type="SMART" id="SM00131">
    <property type="entry name" value="KU"/>
    <property type="match status" value="1"/>
</dbReference>
<keyword evidence="1" id="KW-0646">Protease inhibitor</keyword>
<keyword evidence="4" id="KW-0732">Signal</keyword>
<proteinExistence type="predicted"/>
<dbReference type="RefSeq" id="XP_028150045.1">
    <property type="nucleotide sequence ID" value="XM_028294244.1"/>
</dbReference>
<gene>
    <name evidence="6" type="primary">LOC114343421</name>
</gene>
<feature type="chain" id="PRO_5027729569" evidence="4">
    <location>
        <begin position="20"/>
        <end position="141"/>
    </location>
</feature>
<organism evidence="6">
    <name type="scientific">Diabrotica virgifera virgifera</name>
    <name type="common">western corn rootworm</name>
    <dbReference type="NCBI Taxonomy" id="50390"/>
    <lineage>
        <taxon>Eukaryota</taxon>
        <taxon>Metazoa</taxon>
        <taxon>Ecdysozoa</taxon>
        <taxon>Arthropoda</taxon>
        <taxon>Hexapoda</taxon>
        <taxon>Insecta</taxon>
        <taxon>Pterygota</taxon>
        <taxon>Neoptera</taxon>
        <taxon>Endopterygota</taxon>
        <taxon>Coleoptera</taxon>
        <taxon>Polyphaga</taxon>
        <taxon>Cucujiformia</taxon>
        <taxon>Chrysomeloidea</taxon>
        <taxon>Chrysomelidae</taxon>
        <taxon>Galerucinae</taxon>
        <taxon>Diabroticina</taxon>
        <taxon>Diabroticites</taxon>
        <taxon>Diabrotica</taxon>
    </lineage>
</organism>
<dbReference type="CDD" id="cd00109">
    <property type="entry name" value="Kunitz-type"/>
    <property type="match status" value="1"/>
</dbReference>
<evidence type="ECO:0000256" key="4">
    <source>
        <dbReference type="SAM" id="SignalP"/>
    </source>
</evidence>
<reference evidence="6" key="1">
    <citation type="submission" date="2025-08" db="UniProtKB">
        <authorList>
            <consortium name="RefSeq"/>
        </authorList>
    </citation>
    <scope>IDENTIFICATION</scope>
    <source>
        <tissue evidence="6">Whole insect</tissue>
    </source>
</reference>
<dbReference type="SUPFAM" id="SSF57362">
    <property type="entry name" value="BPTI-like"/>
    <property type="match status" value="1"/>
</dbReference>
<dbReference type="PANTHER" id="PTHR10083">
    <property type="entry name" value="KUNITZ-TYPE PROTEASE INHIBITOR-RELATED"/>
    <property type="match status" value="1"/>
</dbReference>
<dbReference type="InterPro" id="IPR050098">
    <property type="entry name" value="TFPI/VKTCI-like"/>
</dbReference>